<feature type="non-terminal residue" evidence="2">
    <location>
        <position position="1"/>
    </location>
</feature>
<dbReference type="Proteomes" id="UP001189429">
    <property type="component" value="Unassembled WGS sequence"/>
</dbReference>
<evidence type="ECO:0000256" key="1">
    <source>
        <dbReference type="SAM" id="Phobius"/>
    </source>
</evidence>
<comment type="caution">
    <text evidence="2">The sequence shown here is derived from an EMBL/GenBank/DDBJ whole genome shotgun (WGS) entry which is preliminary data.</text>
</comment>
<evidence type="ECO:0000313" key="3">
    <source>
        <dbReference type="Proteomes" id="UP001189429"/>
    </source>
</evidence>
<gene>
    <name evidence="2" type="ORF">PCOR1329_LOCUS77571</name>
</gene>
<feature type="transmembrane region" description="Helical" evidence="1">
    <location>
        <begin position="166"/>
        <end position="185"/>
    </location>
</feature>
<organism evidence="2 3">
    <name type="scientific">Prorocentrum cordatum</name>
    <dbReference type="NCBI Taxonomy" id="2364126"/>
    <lineage>
        <taxon>Eukaryota</taxon>
        <taxon>Sar</taxon>
        <taxon>Alveolata</taxon>
        <taxon>Dinophyceae</taxon>
        <taxon>Prorocentrales</taxon>
        <taxon>Prorocentraceae</taxon>
        <taxon>Prorocentrum</taxon>
    </lineage>
</organism>
<keyword evidence="3" id="KW-1185">Reference proteome</keyword>
<feature type="transmembrane region" description="Helical" evidence="1">
    <location>
        <begin position="22"/>
        <end position="39"/>
    </location>
</feature>
<sequence length="263" mass="26278">AGAYGCGETARAWEGHLPGASALWYTCGAVLGVLVYTVWRRPLLAALGPLCGGLLASSGCGVLLSRACARAGWTGPAVLPPPEAPWLSAAAALAGGQDFLAGHGACALLALAVHGCSEERRMPAVCVLVGCVALTGLAAVGGFECRRHAQDVAACPAWLQPAGAQWQWPVLGCSLWAALAAAAAWRQLGALQAARTLESRGFWSSYWAAALGCGGAQALAGAKAALLRGEAPPDEEVEHLLPPAAAAARAAPAPAAAPPAAAA</sequence>
<proteinExistence type="predicted"/>
<keyword evidence="1" id="KW-1133">Transmembrane helix</keyword>
<keyword evidence="1" id="KW-0472">Membrane</keyword>
<reference evidence="2" key="1">
    <citation type="submission" date="2023-10" db="EMBL/GenBank/DDBJ databases">
        <authorList>
            <person name="Chen Y."/>
            <person name="Shah S."/>
            <person name="Dougan E. K."/>
            <person name="Thang M."/>
            <person name="Chan C."/>
        </authorList>
    </citation>
    <scope>NUCLEOTIDE SEQUENCE [LARGE SCALE GENOMIC DNA]</scope>
</reference>
<evidence type="ECO:0000313" key="2">
    <source>
        <dbReference type="EMBL" id="CAK0900227.1"/>
    </source>
</evidence>
<keyword evidence="1" id="KW-0812">Transmembrane</keyword>
<feature type="transmembrane region" description="Helical" evidence="1">
    <location>
        <begin position="124"/>
        <end position="143"/>
    </location>
</feature>
<dbReference type="EMBL" id="CAUYUJ010020741">
    <property type="protein sequence ID" value="CAK0900227.1"/>
    <property type="molecule type" value="Genomic_DNA"/>
</dbReference>
<feature type="transmembrane region" description="Helical" evidence="1">
    <location>
        <begin position="46"/>
        <end position="66"/>
    </location>
</feature>
<name>A0ABN9XPX4_9DINO</name>
<feature type="non-terminal residue" evidence="2">
    <location>
        <position position="263"/>
    </location>
</feature>
<protein>
    <submittedName>
        <fullName evidence="2">Uncharacterized protein</fullName>
    </submittedName>
</protein>
<accession>A0ABN9XPX4</accession>